<protein>
    <submittedName>
        <fullName evidence="1">Uncharacterized protein</fullName>
    </submittedName>
</protein>
<evidence type="ECO:0000313" key="1">
    <source>
        <dbReference type="EMBL" id="GAO38354.1"/>
    </source>
</evidence>
<reference evidence="1 2" key="1">
    <citation type="submission" date="2015-04" db="EMBL/GenBank/DDBJ databases">
        <title>Whole genome shotgun sequence of Sphingomonas changbaiensis NBRC 104936.</title>
        <authorList>
            <person name="Katano-Makiyama Y."/>
            <person name="Hosoyama A."/>
            <person name="Hashimoto M."/>
            <person name="Noguchi M."/>
            <person name="Tsuchikane K."/>
            <person name="Ohji S."/>
            <person name="Yamazoe A."/>
            <person name="Ichikawa N."/>
            <person name="Kimura A."/>
            <person name="Fujita N."/>
        </authorList>
    </citation>
    <scope>NUCLEOTIDE SEQUENCE [LARGE SCALE GENOMIC DNA]</scope>
    <source>
        <strain evidence="1 2">NBRC 104936</strain>
    </source>
</reference>
<dbReference type="RefSeq" id="WP_046347208.1">
    <property type="nucleotide sequence ID" value="NZ_BBWU01000014.1"/>
</dbReference>
<keyword evidence="2" id="KW-1185">Reference proteome</keyword>
<accession>A0A0E9MLD8</accession>
<dbReference type="Proteomes" id="UP000033202">
    <property type="component" value="Unassembled WGS sequence"/>
</dbReference>
<evidence type="ECO:0000313" key="2">
    <source>
        <dbReference type="Proteomes" id="UP000033202"/>
    </source>
</evidence>
<proteinExistence type="predicted"/>
<comment type="caution">
    <text evidence="1">The sequence shown here is derived from an EMBL/GenBank/DDBJ whole genome shotgun (WGS) entry which is preliminary data.</text>
</comment>
<organism evidence="1 2">
    <name type="scientific">Sphingomonas changbaiensis NBRC 104936</name>
    <dbReference type="NCBI Taxonomy" id="1219043"/>
    <lineage>
        <taxon>Bacteria</taxon>
        <taxon>Pseudomonadati</taxon>
        <taxon>Pseudomonadota</taxon>
        <taxon>Alphaproteobacteria</taxon>
        <taxon>Sphingomonadales</taxon>
        <taxon>Sphingomonadaceae</taxon>
        <taxon>Sphingomonas</taxon>
    </lineage>
</organism>
<dbReference type="AlphaFoldDB" id="A0A0E9MLD8"/>
<name>A0A0E9MLD8_9SPHN</name>
<dbReference type="EMBL" id="BBWU01000014">
    <property type="protein sequence ID" value="GAO38354.1"/>
    <property type="molecule type" value="Genomic_DNA"/>
</dbReference>
<gene>
    <name evidence="1" type="ORF">SCH01S_14_00180</name>
</gene>
<sequence>MELPDKLIEKYRPHPRKIGAPRNEREEIIERFRERLNAEQKRDGRPAFTYALLAKRFVGISDSGLFSLYTECDDPSVKSFGAMLTYKLRQIQG</sequence>